<evidence type="ECO:0000313" key="8">
    <source>
        <dbReference type="Proteomes" id="UP000183561"/>
    </source>
</evidence>
<keyword evidence="2" id="KW-0805">Transcription regulation</keyword>
<dbReference type="Pfam" id="PF00126">
    <property type="entry name" value="HTH_1"/>
    <property type="match status" value="1"/>
</dbReference>
<reference evidence="8" key="1">
    <citation type="submission" date="2016-10" db="EMBL/GenBank/DDBJ databases">
        <authorList>
            <person name="Varghese N."/>
            <person name="Submissions S."/>
        </authorList>
    </citation>
    <scope>NUCLEOTIDE SEQUENCE [LARGE SCALE GENOMIC DNA]</scope>
    <source>
        <strain evidence="8">DSM 44498</strain>
    </source>
</reference>
<proteinExistence type="inferred from homology"/>
<keyword evidence="3 7" id="KW-0238">DNA-binding</keyword>
<dbReference type="FunFam" id="1.10.10.10:FF:000001">
    <property type="entry name" value="LysR family transcriptional regulator"/>
    <property type="match status" value="1"/>
</dbReference>
<dbReference type="PRINTS" id="PR00039">
    <property type="entry name" value="HTHLYSR"/>
</dbReference>
<dbReference type="OrthoDB" id="3176554at2"/>
<accession>A0A1H4WDM6</accession>
<dbReference type="EMBL" id="FNSV01000005">
    <property type="protein sequence ID" value="SEC91385.1"/>
    <property type="molecule type" value="Genomic_DNA"/>
</dbReference>
<dbReference type="Pfam" id="PF03466">
    <property type="entry name" value="LysR_substrate"/>
    <property type="match status" value="1"/>
</dbReference>
<dbReference type="InterPro" id="IPR005119">
    <property type="entry name" value="LysR_subst-bd"/>
</dbReference>
<protein>
    <submittedName>
        <fullName evidence="7">DNA-binding transcriptional regulator, LysR family</fullName>
    </submittedName>
</protein>
<dbReference type="PANTHER" id="PTHR30346">
    <property type="entry name" value="TRANSCRIPTIONAL DUAL REGULATOR HCAR-RELATED"/>
    <property type="match status" value="1"/>
</dbReference>
<evidence type="ECO:0000256" key="5">
    <source>
        <dbReference type="ARBA" id="ARBA00023163"/>
    </source>
</evidence>
<evidence type="ECO:0000256" key="2">
    <source>
        <dbReference type="ARBA" id="ARBA00023015"/>
    </source>
</evidence>
<dbReference type="SUPFAM" id="SSF46785">
    <property type="entry name" value="Winged helix' DNA-binding domain"/>
    <property type="match status" value="1"/>
</dbReference>
<dbReference type="RefSeq" id="WP_072947222.1">
    <property type="nucleotide sequence ID" value="NZ_FNSV01000005.1"/>
</dbReference>
<evidence type="ECO:0000256" key="1">
    <source>
        <dbReference type="ARBA" id="ARBA00009437"/>
    </source>
</evidence>
<evidence type="ECO:0000259" key="6">
    <source>
        <dbReference type="PROSITE" id="PS50931"/>
    </source>
</evidence>
<dbReference type="SUPFAM" id="SSF53850">
    <property type="entry name" value="Periplasmic binding protein-like II"/>
    <property type="match status" value="1"/>
</dbReference>
<evidence type="ECO:0000313" key="7">
    <source>
        <dbReference type="EMBL" id="SEC91385.1"/>
    </source>
</evidence>
<keyword evidence="4" id="KW-0010">Activator</keyword>
<organism evidence="7 8">
    <name type="scientific">Rhodococcus koreensis</name>
    <dbReference type="NCBI Taxonomy" id="99653"/>
    <lineage>
        <taxon>Bacteria</taxon>
        <taxon>Bacillati</taxon>
        <taxon>Actinomycetota</taxon>
        <taxon>Actinomycetes</taxon>
        <taxon>Mycobacteriales</taxon>
        <taxon>Nocardiaceae</taxon>
        <taxon>Rhodococcus</taxon>
    </lineage>
</organism>
<dbReference type="InterPro" id="IPR000847">
    <property type="entry name" value="LysR_HTH_N"/>
</dbReference>
<evidence type="ECO:0000256" key="4">
    <source>
        <dbReference type="ARBA" id="ARBA00023159"/>
    </source>
</evidence>
<dbReference type="AlphaFoldDB" id="A0A1H4WDM6"/>
<comment type="similarity">
    <text evidence="1">Belongs to the LysR transcriptional regulatory family.</text>
</comment>
<dbReference type="Proteomes" id="UP000183561">
    <property type="component" value="Unassembled WGS sequence"/>
</dbReference>
<gene>
    <name evidence="7" type="ORF">SAMN04490239_5954</name>
</gene>
<evidence type="ECO:0000256" key="3">
    <source>
        <dbReference type="ARBA" id="ARBA00023125"/>
    </source>
</evidence>
<dbReference type="GO" id="GO:0032993">
    <property type="term" value="C:protein-DNA complex"/>
    <property type="evidence" value="ECO:0007669"/>
    <property type="project" value="TreeGrafter"/>
</dbReference>
<dbReference type="InterPro" id="IPR036388">
    <property type="entry name" value="WH-like_DNA-bd_sf"/>
</dbReference>
<dbReference type="Gene3D" id="3.40.190.10">
    <property type="entry name" value="Periplasmic binding protein-like II"/>
    <property type="match status" value="2"/>
</dbReference>
<name>A0A1H4WDM6_9NOCA</name>
<keyword evidence="5" id="KW-0804">Transcription</keyword>
<sequence>MNIELRHLRALAAIGDEGSITAAAAALHTAQPALSRTLNQLEDRVGTRLVERTTRSLELTAAGRRLWERAHRILQSVDDAIAEATAGPAPLRVGYAWSALGRHTVTLLRTWKDENPDAALVVRQVDNPELALRKGEVDIAFFRSSFPSPDTFEHVLLGYEDRMVAVAEDDSLNQTGPLSLSDLSRRRIALCSTAGTADLDLWPANERPESTVVVANVDEWLTAIATGEAIGLTSVATEYSHPHPGVSYTALPDVAPVEVYLTWPRNDRHPMTGQFVEHASYLLSKETTAAHRAPTGR</sequence>
<dbReference type="GO" id="GO:0003677">
    <property type="term" value="F:DNA binding"/>
    <property type="evidence" value="ECO:0007669"/>
    <property type="project" value="UniProtKB-KW"/>
</dbReference>
<dbReference type="InterPro" id="IPR036390">
    <property type="entry name" value="WH_DNA-bd_sf"/>
</dbReference>
<dbReference type="Gene3D" id="1.10.10.10">
    <property type="entry name" value="Winged helix-like DNA-binding domain superfamily/Winged helix DNA-binding domain"/>
    <property type="match status" value="1"/>
</dbReference>
<dbReference type="GO" id="GO:0003700">
    <property type="term" value="F:DNA-binding transcription factor activity"/>
    <property type="evidence" value="ECO:0007669"/>
    <property type="project" value="InterPro"/>
</dbReference>
<keyword evidence="8" id="KW-1185">Reference proteome</keyword>
<dbReference type="PANTHER" id="PTHR30346:SF17">
    <property type="entry name" value="LYSR FAMILY TRANSCRIPTIONAL REGULATOR"/>
    <property type="match status" value="1"/>
</dbReference>
<feature type="domain" description="HTH lysR-type" evidence="6">
    <location>
        <begin position="3"/>
        <end position="60"/>
    </location>
</feature>
<dbReference type="PROSITE" id="PS50931">
    <property type="entry name" value="HTH_LYSR"/>
    <property type="match status" value="1"/>
</dbReference>